<organism evidence="2 3">
    <name type="scientific">Plasmopara halstedii</name>
    <name type="common">Downy mildew of sunflower</name>
    <dbReference type="NCBI Taxonomy" id="4781"/>
    <lineage>
        <taxon>Eukaryota</taxon>
        <taxon>Sar</taxon>
        <taxon>Stramenopiles</taxon>
        <taxon>Oomycota</taxon>
        <taxon>Peronosporomycetes</taxon>
        <taxon>Peronosporales</taxon>
        <taxon>Peronosporaceae</taxon>
        <taxon>Plasmopara</taxon>
    </lineage>
</organism>
<feature type="compositionally biased region" description="Low complexity" evidence="1">
    <location>
        <begin position="238"/>
        <end position="260"/>
    </location>
</feature>
<feature type="compositionally biased region" description="Low complexity" evidence="1">
    <location>
        <begin position="307"/>
        <end position="320"/>
    </location>
</feature>
<name>A0A0P1AU33_PLAHL</name>
<evidence type="ECO:0000313" key="3">
    <source>
        <dbReference type="Proteomes" id="UP000054928"/>
    </source>
</evidence>
<dbReference type="AlphaFoldDB" id="A0A0P1AU33"/>
<dbReference type="EMBL" id="CCYD01001640">
    <property type="protein sequence ID" value="CEG45761.1"/>
    <property type="molecule type" value="Genomic_DNA"/>
</dbReference>
<dbReference type="STRING" id="4781.A0A0P1AU33"/>
<dbReference type="OrthoDB" id="165305at2759"/>
<reference evidence="3" key="1">
    <citation type="submission" date="2014-09" db="EMBL/GenBank/DDBJ databases">
        <authorList>
            <person name="Sharma Rahul"/>
            <person name="Thines Marco"/>
        </authorList>
    </citation>
    <scope>NUCLEOTIDE SEQUENCE [LARGE SCALE GENOMIC DNA]</scope>
</reference>
<sequence length="337" mass="35947">MRTYTTSGWRTQIRHLFIPTNQQSCNCDLAHTHQVVHTTLLVAVALTSDTVSGHGFLTQPLAIMIAPDVDRSAYSSSIDANKLFPGGTFSTDPLINVESFKEKFKSSKYKSFKEMIMDNQVLVSKRATADCGFTTTEKVTYGSLNDTIYWGREFDITKGEGLVHEGVCESWCENVRVQQDTNCMVTYKAASGSSPIPIDKAKCASAKRLTFYWIAMHGPIWQVYINCIGINGGGGSTESGSSGAPSKTTATPSMSTSPATPTTPPSTPAAPTTSETPTTPADSTTPETPTTGSNEPPSSADNSGADPQPTSSTTPTPSYSGTVGDEASTHAKCARRR</sequence>
<dbReference type="GeneID" id="36397091"/>
<feature type="compositionally biased region" description="Low complexity" evidence="1">
    <location>
        <begin position="269"/>
        <end position="299"/>
    </location>
</feature>
<dbReference type="Proteomes" id="UP000054928">
    <property type="component" value="Unassembled WGS sequence"/>
</dbReference>
<evidence type="ECO:0000313" key="2">
    <source>
        <dbReference type="EMBL" id="CEG45761.1"/>
    </source>
</evidence>
<keyword evidence="3" id="KW-1185">Reference proteome</keyword>
<protein>
    <recommendedName>
        <fullName evidence="4">RxLR-like protein</fullName>
    </recommendedName>
</protein>
<feature type="region of interest" description="Disordered" evidence="1">
    <location>
        <begin position="235"/>
        <end position="337"/>
    </location>
</feature>
<dbReference type="OMA" id="PGPCETW"/>
<dbReference type="RefSeq" id="XP_024582130.1">
    <property type="nucleotide sequence ID" value="XM_024716541.1"/>
</dbReference>
<proteinExistence type="predicted"/>
<evidence type="ECO:0000256" key="1">
    <source>
        <dbReference type="SAM" id="MobiDB-lite"/>
    </source>
</evidence>
<accession>A0A0P1AU33</accession>
<evidence type="ECO:0008006" key="4">
    <source>
        <dbReference type="Google" id="ProtNLM"/>
    </source>
</evidence>